<dbReference type="Pfam" id="PF18967">
    <property type="entry name" value="PycTM"/>
    <property type="match status" value="1"/>
</dbReference>
<organism evidence="10 11">
    <name type="scientific">Agathobacter rectalis</name>
    <dbReference type="NCBI Taxonomy" id="39491"/>
    <lineage>
        <taxon>Bacteria</taxon>
        <taxon>Bacillati</taxon>
        <taxon>Bacillota</taxon>
        <taxon>Clostridia</taxon>
        <taxon>Lachnospirales</taxon>
        <taxon>Lachnospiraceae</taxon>
        <taxon>Agathobacter</taxon>
    </lineage>
</organism>
<dbReference type="Proteomes" id="UP000285865">
    <property type="component" value="Unassembled WGS sequence"/>
</dbReference>
<evidence type="ECO:0000313" key="10">
    <source>
        <dbReference type="EMBL" id="RHI21782.1"/>
    </source>
</evidence>
<keyword evidence="4" id="KW-0547">Nucleotide-binding</keyword>
<evidence type="ECO:0000256" key="5">
    <source>
        <dbReference type="ARBA" id="ARBA00022989"/>
    </source>
</evidence>
<keyword evidence="7 8" id="KW-0472">Membrane</keyword>
<evidence type="ECO:0000256" key="7">
    <source>
        <dbReference type="ARBA" id="ARBA00023136"/>
    </source>
</evidence>
<evidence type="ECO:0000259" key="9">
    <source>
        <dbReference type="Pfam" id="PF18967"/>
    </source>
</evidence>
<keyword evidence="2" id="KW-1003">Cell membrane</keyword>
<name>A0A414ZL19_9FIRM</name>
<keyword evidence="5 8" id="KW-1133">Transmembrane helix</keyword>
<dbReference type="InterPro" id="IPR043760">
    <property type="entry name" value="PycTM_dom"/>
</dbReference>
<reference evidence="10 11" key="1">
    <citation type="submission" date="2018-08" db="EMBL/GenBank/DDBJ databases">
        <title>A genome reference for cultivated species of the human gut microbiota.</title>
        <authorList>
            <person name="Zou Y."/>
            <person name="Xue W."/>
            <person name="Luo G."/>
        </authorList>
    </citation>
    <scope>NUCLEOTIDE SEQUENCE [LARGE SCALE GENOMIC DNA]</scope>
    <source>
        <strain evidence="10 11">AM16-11</strain>
    </source>
</reference>
<evidence type="ECO:0000256" key="4">
    <source>
        <dbReference type="ARBA" id="ARBA00022741"/>
    </source>
</evidence>
<feature type="transmembrane region" description="Helical" evidence="8">
    <location>
        <begin position="30"/>
        <end position="57"/>
    </location>
</feature>
<dbReference type="EMBL" id="QRKN01000006">
    <property type="protein sequence ID" value="RHI21782.1"/>
    <property type="molecule type" value="Genomic_DNA"/>
</dbReference>
<comment type="caution">
    <text evidence="10">The sequence shown here is derived from an EMBL/GenBank/DDBJ whole genome shotgun (WGS) entry which is preliminary data.</text>
</comment>
<feature type="domain" description="Pycsar effector protein" evidence="9">
    <location>
        <begin position="2"/>
        <end position="139"/>
    </location>
</feature>
<gene>
    <name evidence="10" type="ORF">DW172_08930</name>
</gene>
<dbReference type="RefSeq" id="WP_118257685.1">
    <property type="nucleotide sequence ID" value="NZ_QRKN01000006.1"/>
</dbReference>
<keyword evidence="3 8" id="KW-0812">Transmembrane</keyword>
<comment type="subcellular location">
    <subcellularLocation>
        <location evidence="1">Cell membrane</location>
    </subcellularLocation>
</comment>
<feature type="transmembrane region" description="Helical" evidence="8">
    <location>
        <begin position="120"/>
        <end position="143"/>
    </location>
</feature>
<evidence type="ECO:0000256" key="8">
    <source>
        <dbReference type="SAM" id="Phobius"/>
    </source>
</evidence>
<evidence type="ECO:0000256" key="6">
    <source>
        <dbReference type="ARBA" id="ARBA00023118"/>
    </source>
</evidence>
<dbReference type="AlphaFoldDB" id="A0A414ZL19"/>
<proteinExistence type="predicted"/>
<accession>A0A414ZL19</accession>
<evidence type="ECO:0000256" key="2">
    <source>
        <dbReference type="ARBA" id="ARBA00022475"/>
    </source>
</evidence>
<protein>
    <recommendedName>
        <fullName evidence="9">Pycsar effector protein domain-containing protein</fullName>
    </recommendedName>
</protein>
<keyword evidence="6" id="KW-0051">Antiviral defense</keyword>
<evidence type="ECO:0000313" key="11">
    <source>
        <dbReference type="Proteomes" id="UP000285865"/>
    </source>
</evidence>
<sequence>MAAMVALVAAVVSCYEPILSALGKIKPCSWLGVAIIIFSILFFISFAAVFVFGILTIRGHSSNIGYKSKWFLPQTTKEYSFDVYKRDVQEMTDEDIIENMAAELYKLNDINRQKLRTNRWVIRSFLSTLITASIICILIVASVL</sequence>
<evidence type="ECO:0000256" key="1">
    <source>
        <dbReference type="ARBA" id="ARBA00004236"/>
    </source>
</evidence>
<evidence type="ECO:0000256" key="3">
    <source>
        <dbReference type="ARBA" id="ARBA00022692"/>
    </source>
</evidence>